<reference evidence="1" key="1">
    <citation type="submission" date="2021-06" db="EMBL/GenBank/DDBJ databases">
        <title>Parelaphostrongylus tenuis whole genome reference sequence.</title>
        <authorList>
            <person name="Garwood T.J."/>
            <person name="Larsen P.A."/>
            <person name="Fountain-Jones N.M."/>
            <person name="Garbe J.R."/>
            <person name="Macchietto M.G."/>
            <person name="Kania S.A."/>
            <person name="Gerhold R.W."/>
            <person name="Richards J.E."/>
            <person name="Wolf T.M."/>
        </authorList>
    </citation>
    <scope>NUCLEOTIDE SEQUENCE</scope>
    <source>
        <strain evidence="1">MNPRO001-30</strain>
        <tissue evidence="1">Meninges</tissue>
    </source>
</reference>
<evidence type="ECO:0000313" key="1">
    <source>
        <dbReference type="EMBL" id="KAJ1365550.1"/>
    </source>
</evidence>
<sequence>MSTVFGRGVTPAGQVIRTCRPVTLIKGAGVFIKKKDPYESFEITEIRSEKNKENMRFLSRAENLADEFLESKRELSLEERLCICNVVEEKTRDMKGVPTLAK</sequence>
<comment type="caution">
    <text evidence="1">The sequence shown here is derived from an EMBL/GenBank/DDBJ whole genome shotgun (WGS) entry which is preliminary data.</text>
</comment>
<dbReference type="EMBL" id="JAHQIW010005301">
    <property type="protein sequence ID" value="KAJ1365550.1"/>
    <property type="molecule type" value="Genomic_DNA"/>
</dbReference>
<dbReference type="Proteomes" id="UP001196413">
    <property type="component" value="Unassembled WGS sequence"/>
</dbReference>
<accession>A0AAD5MW04</accession>
<evidence type="ECO:0000313" key="2">
    <source>
        <dbReference type="Proteomes" id="UP001196413"/>
    </source>
</evidence>
<keyword evidence="2" id="KW-1185">Reference proteome</keyword>
<protein>
    <submittedName>
        <fullName evidence="1">Uncharacterized protein</fullName>
    </submittedName>
</protein>
<dbReference type="AlphaFoldDB" id="A0AAD5MW04"/>
<organism evidence="1 2">
    <name type="scientific">Parelaphostrongylus tenuis</name>
    <name type="common">Meningeal worm</name>
    <dbReference type="NCBI Taxonomy" id="148309"/>
    <lineage>
        <taxon>Eukaryota</taxon>
        <taxon>Metazoa</taxon>
        <taxon>Ecdysozoa</taxon>
        <taxon>Nematoda</taxon>
        <taxon>Chromadorea</taxon>
        <taxon>Rhabditida</taxon>
        <taxon>Rhabditina</taxon>
        <taxon>Rhabditomorpha</taxon>
        <taxon>Strongyloidea</taxon>
        <taxon>Metastrongylidae</taxon>
        <taxon>Parelaphostrongylus</taxon>
    </lineage>
</organism>
<proteinExistence type="predicted"/>
<name>A0AAD5MW04_PARTN</name>
<gene>
    <name evidence="1" type="ORF">KIN20_025918</name>
</gene>